<evidence type="ECO:0000313" key="1">
    <source>
        <dbReference type="EMBL" id="QJA21551.1"/>
    </source>
</evidence>
<protein>
    <submittedName>
        <fullName evidence="1">Type II toxin-antitoxin system RelE/ParE family toxin</fullName>
    </submittedName>
</protein>
<proteinExistence type="predicted"/>
<gene>
    <name evidence="1" type="ORF">E2566_17395</name>
</gene>
<keyword evidence="2" id="KW-1185">Reference proteome</keyword>
<dbReference type="InterPro" id="IPR035093">
    <property type="entry name" value="RelE/ParE_toxin_dom_sf"/>
</dbReference>
<sequence length="83" mass="9667">MCANCTRFNKTLFATFTALISSCFPFISSRRNKIGLERKLLEQGSYSFPVVRHTLFFLYETDSVIIVRILHSSQDIVRHLQRP</sequence>
<dbReference type="Gene3D" id="3.30.2310.20">
    <property type="entry name" value="RelE-like"/>
    <property type="match status" value="1"/>
</dbReference>
<organism evidence="1 2">
    <name type="scientific">Pectobacterium punjabense</name>
    <dbReference type="NCBI Taxonomy" id="2108399"/>
    <lineage>
        <taxon>Bacteria</taxon>
        <taxon>Pseudomonadati</taxon>
        <taxon>Pseudomonadota</taxon>
        <taxon>Gammaproteobacteria</taxon>
        <taxon>Enterobacterales</taxon>
        <taxon>Pectobacteriaceae</taxon>
        <taxon>Pectobacterium</taxon>
    </lineage>
</organism>
<accession>A0ABX6L5K3</accession>
<dbReference type="Proteomes" id="UP000502681">
    <property type="component" value="Chromosome"/>
</dbReference>
<dbReference type="PROSITE" id="PS51257">
    <property type="entry name" value="PROKAR_LIPOPROTEIN"/>
    <property type="match status" value="1"/>
</dbReference>
<evidence type="ECO:0000313" key="2">
    <source>
        <dbReference type="Proteomes" id="UP000502681"/>
    </source>
</evidence>
<dbReference type="EMBL" id="CP038498">
    <property type="protein sequence ID" value="QJA21551.1"/>
    <property type="molecule type" value="Genomic_DNA"/>
</dbReference>
<reference evidence="1 2" key="1">
    <citation type="submission" date="2019-04" db="EMBL/GenBank/DDBJ databases">
        <title>Whole Genome Sequencing of Pectobacterium punjabense SS95.</title>
        <authorList>
            <person name="Sarfraz S."/>
            <person name="Oulghazi S."/>
            <person name="Roques C."/>
            <person name="Vandecasteele C."/>
            <person name="Faure D."/>
        </authorList>
    </citation>
    <scope>NUCLEOTIDE SEQUENCE [LARGE SCALE GENOMIC DNA]</scope>
    <source>
        <strain evidence="1 2">SS95</strain>
    </source>
</reference>
<name>A0ABX6L5K3_9GAMM</name>